<dbReference type="AlphaFoldDB" id="A0A833TGC8"/>
<keyword evidence="3" id="KW-1185">Reference proteome</keyword>
<protein>
    <submittedName>
        <fullName evidence="1">Uncharacterized protein</fullName>
    </submittedName>
</protein>
<evidence type="ECO:0000313" key="2">
    <source>
        <dbReference type="EMBL" id="KAF4139111.1"/>
    </source>
</evidence>
<accession>A0A833TGC8</accession>
<dbReference type="EMBL" id="WSZM01000020">
    <property type="protein sequence ID" value="KAF4046290.1"/>
    <property type="molecule type" value="Genomic_DNA"/>
</dbReference>
<proteinExistence type="predicted"/>
<gene>
    <name evidence="1" type="ORF">GN244_ATG01308</name>
    <name evidence="2" type="ORF">GN958_ATG11696</name>
</gene>
<organism evidence="1 3">
    <name type="scientific">Phytophthora infestans</name>
    <name type="common">Potato late blight agent</name>
    <name type="synonym">Botrytis infestans</name>
    <dbReference type="NCBI Taxonomy" id="4787"/>
    <lineage>
        <taxon>Eukaryota</taxon>
        <taxon>Sar</taxon>
        <taxon>Stramenopiles</taxon>
        <taxon>Oomycota</taxon>
        <taxon>Peronosporomycetes</taxon>
        <taxon>Peronosporales</taxon>
        <taxon>Peronosporaceae</taxon>
        <taxon>Phytophthora</taxon>
    </lineage>
</organism>
<sequence length="156" mass="16737">MLPGVDAAVLRNLYPSALFGEGCLTSLYVPVVSCLGKSKEQQDAAIAPPSKVSMLALSDSAIHELLLVYAVRGRHALTHASDSNQQLTSLALSDAVNTLIPCRKSGSNQPAGARFCVIKNPRGFWKQSNITGNQEDLLLDFRDADFVFIECAISST</sequence>
<dbReference type="EMBL" id="JAACNO010001574">
    <property type="protein sequence ID" value="KAF4139111.1"/>
    <property type="molecule type" value="Genomic_DNA"/>
</dbReference>
<dbReference type="Proteomes" id="UP000704712">
    <property type="component" value="Unassembled WGS sequence"/>
</dbReference>
<evidence type="ECO:0000313" key="3">
    <source>
        <dbReference type="Proteomes" id="UP000602510"/>
    </source>
</evidence>
<comment type="caution">
    <text evidence="1">The sequence shown here is derived from an EMBL/GenBank/DDBJ whole genome shotgun (WGS) entry which is preliminary data.</text>
</comment>
<reference evidence="1" key="1">
    <citation type="submission" date="2020-04" db="EMBL/GenBank/DDBJ databases">
        <title>Hybrid Assembly of Korean Phytophthora infestans isolates.</title>
        <authorList>
            <person name="Prokchorchik M."/>
            <person name="Lee Y."/>
            <person name="Seo J."/>
            <person name="Cho J.-H."/>
            <person name="Park Y.-E."/>
            <person name="Jang D.-C."/>
            <person name="Im J.-S."/>
            <person name="Choi J.-G."/>
            <person name="Park H.-J."/>
            <person name="Lee G.-B."/>
            <person name="Lee Y.-G."/>
            <person name="Hong S.-Y."/>
            <person name="Cho K."/>
            <person name="Sohn K.H."/>
        </authorList>
    </citation>
    <scope>NUCLEOTIDE SEQUENCE</scope>
    <source>
        <strain evidence="1">KR_1_A1</strain>
        <strain evidence="2">KR_2_A2</strain>
    </source>
</reference>
<name>A0A833TGC8_PHYIN</name>
<dbReference type="Proteomes" id="UP000602510">
    <property type="component" value="Unassembled WGS sequence"/>
</dbReference>
<evidence type="ECO:0000313" key="1">
    <source>
        <dbReference type="EMBL" id="KAF4046290.1"/>
    </source>
</evidence>